<evidence type="ECO:0000256" key="1">
    <source>
        <dbReference type="SAM" id="Phobius"/>
    </source>
</evidence>
<feature type="transmembrane region" description="Helical" evidence="1">
    <location>
        <begin position="24"/>
        <end position="41"/>
    </location>
</feature>
<keyword evidence="1" id="KW-1133">Transmembrane helix</keyword>
<dbReference type="Proteomes" id="UP000286100">
    <property type="component" value="Unassembled WGS sequence"/>
</dbReference>
<keyword evidence="3" id="KW-1185">Reference proteome</keyword>
<name>A0A418WP92_9SPHN</name>
<dbReference type="EMBL" id="QYUM01000002">
    <property type="protein sequence ID" value="RJF93057.1"/>
    <property type="molecule type" value="Genomic_DNA"/>
</dbReference>
<comment type="caution">
    <text evidence="2">The sequence shown here is derived from an EMBL/GenBank/DDBJ whole genome shotgun (WGS) entry which is preliminary data.</text>
</comment>
<evidence type="ECO:0000313" key="2">
    <source>
        <dbReference type="EMBL" id="RJF93057.1"/>
    </source>
</evidence>
<organism evidence="2 3">
    <name type="scientific">Sphingomonas cavernae</name>
    <dbReference type="NCBI Taxonomy" id="2320861"/>
    <lineage>
        <taxon>Bacteria</taxon>
        <taxon>Pseudomonadati</taxon>
        <taxon>Pseudomonadota</taxon>
        <taxon>Alphaproteobacteria</taxon>
        <taxon>Sphingomonadales</taxon>
        <taxon>Sphingomonadaceae</taxon>
        <taxon>Sphingomonas</taxon>
    </lineage>
</organism>
<protein>
    <recommendedName>
        <fullName evidence="4">VanZ family protein</fullName>
    </recommendedName>
</protein>
<accession>A0A418WP92</accession>
<dbReference type="AlphaFoldDB" id="A0A418WP92"/>
<keyword evidence="1" id="KW-0472">Membrane</keyword>
<evidence type="ECO:0000313" key="3">
    <source>
        <dbReference type="Proteomes" id="UP000286100"/>
    </source>
</evidence>
<evidence type="ECO:0008006" key="4">
    <source>
        <dbReference type="Google" id="ProtNLM"/>
    </source>
</evidence>
<sequence>MQFVSAYAELKAQVAAWTSLSDPILHTHLGMLVFVATAVLLRKPFRSPIPLLMVTLFEALNECLDRINHGSWRWPNTLSDVAFTLVWPILIFLLARARKLRAG</sequence>
<dbReference type="OrthoDB" id="6660115at2"/>
<gene>
    <name evidence="2" type="ORF">D3876_01370</name>
</gene>
<dbReference type="RefSeq" id="WP_119759336.1">
    <property type="nucleotide sequence ID" value="NZ_QYUM01000002.1"/>
</dbReference>
<proteinExistence type="predicted"/>
<keyword evidence="1" id="KW-0812">Transmembrane</keyword>
<reference evidence="2 3" key="1">
    <citation type="submission" date="2018-09" db="EMBL/GenBank/DDBJ databases">
        <authorList>
            <person name="Zhu H."/>
        </authorList>
    </citation>
    <scope>NUCLEOTIDE SEQUENCE [LARGE SCALE GENOMIC DNA]</scope>
    <source>
        <strain evidence="2 3">K2R01-6</strain>
    </source>
</reference>